<dbReference type="Proteomes" id="UP000460549">
    <property type="component" value="Unassembled WGS sequence"/>
</dbReference>
<comment type="caution">
    <text evidence="1">The sequence shown here is derived from an EMBL/GenBank/DDBJ whole genome shotgun (WGS) entry which is preliminary data.</text>
</comment>
<dbReference type="AlphaFoldDB" id="A0A7X2PAZ1"/>
<reference evidence="1 2" key="1">
    <citation type="submission" date="2019-08" db="EMBL/GenBank/DDBJ databases">
        <title>In-depth cultivation of the pig gut microbiome towards novel bacterial diversity and tailored functional studies.</title>
        <authorList>
            <person name="Wylensek D."/>
            <person name="Hitch T.C.A."/>
            <person name="Clavel T."/>
        </authorList>
    </citation>
    <scope>NUCLEOTIDE SEQUENCE [LARGE SCALE GENOMIC DNA]</scope>
    <source>
        <strain evidence="1 2">NM-380-WT-3C1</strain>
    </source>
</reference>
<gene>
    <name evidence="1" type="ORF">FYJ80_02020</name>
</gene>
<proteinExistence type="predicted"/>
<dbReference type="EMBL" id="VUNN01000002">
    <property type="protein sequence ID" value="MSU05559.1"/>
    <property type="molecule type" value="Genomic_DNA"/>
</dbReference>
<evidence type="ECO:0000313" key="2">
    <source>
        <dbReference type="Proteomes" id="UP000460549"/>
    </source>
</evidence>
<accession>A0A7X2PAZ1</accession>
<evidence type="ECO:0000313" key="1">
    <source>
        <dbReference type="EMBL" id="MSU05559.1"/>
    </source>
</evidence>
<evidence type="ECO:0008006" key="3">
    <source>
        <dbReference type="Google" id="ProtNLM"/>
    </source>
</evidence>
<organism evidence="1 2">
    <name type="scientific">Bullifex porci</name>
    <dbReference type="NCBI Taxonomy" id="2606638"/>
    <lineage>
        <taxon>Bacteria</taxon>
        <taxon>Pseudomonadati</taxon>
        <taxon>Spirochaetota</taxon>
        <taxon>Spirochaetia</taxon>
        <taxon>Spirochaetales</taxon>
        <taxon>Spirochaetaceae</taxon>
        <taxon>Bullifex</taxon>
    </lineage>
</organism>
<protein>
    <recommendedName>
        <fullName evidence="3">Capsule assembly Wzi family protein</fullName>
    </recommendedName>
</protein>
<sequence length="553" mass="63581">MMKRKLIVIILLVIGMSLFAGNQKLYDAFSPVYKDVVTLCRVSGVVGPSSATPITADELKMAIERIDINKLDSYYKAILDRVNQELKSNDDFSFGYDISLSPQIFYSKDYEKIEPKDFFIPFNEQDALLDLGLNLEYGDSAFFETAFEFMNNTPMGVIETENGYSVIPGIPLSSFGFIIDYRSGKLTLSNDLNHRIPNYVDFPAIARGAIGGRWMNVVIGRTKQQMGSSRTANLVIGDNYRFQEAMDFSFFAKPFTYSLNLTHFDSQNKNGIVDHTRYSGPKQQIRIMHRFDATLIDNFRFALNLGNVIYTDNPFDFRYLFPVFMSHNLFNYEETTETTKHNYDEANNIMGFEFEYVPLPRLELHMQLVVDQFKTVFENGSSVPNAIGGMIGASYLKSFEDFDVDFWAEAVYTSPVLYLNYKTTNGEKQNNYNWALGYWRRLTQGDLEWSGYKGGPGVIALTLGSDFDFYKKNIELKSNITIKVSNDRAYTDQLITPISNKYLYLQWDNIVNWYYTEKLSIYGGLSVQGRWDLMNNTEFRFLPQCAFGVKWSI</sequence>
<dbReference type="RefSeq" id="WP_154424456.1">
    <property type="nucleotide sequence ID" value="NZ_VUNN01000002.1"/>
</dbReference>
<name>A0A7X2PAZ1_9SPIO</name>
<keyword evidence="2" id="KW-1185">Reference proteome</keyword>